<dbReference type="EMBL" id="JAQYXP010000002">
    <property type="protein sequence ID" value="MEN3234840.1"/>
    <property type="molecule type" value="Genomic_DNA"/>
</dbReference>
<feature type="region of interest" description="Disordered" evidence="1">
    <location>
        <begin position="40"/>
        <end position="60"/>
    </location>
</feature>
<evidence type="ECO:0000313" key="4">
    <source>
        <dbReference type="Proteomes" id="UP001407347"/>
    </source>
</evidence>
<evidence type="ECO:0000256" key="1">
    <source>
        <dbReference type="SAM" id="MobiDB-lite"/>
    </source>
</evidence>
<dbReference type="InterPro" id="IPR025159">
    <property type="entry name" value="AbiEi_N"/>
</dbReference>
<proteinExistence type="predicted"/>
<gene>
    <name evidence="3" type="ORF">PUR29_14665</name>
</gene>
<comment type="caution">
    <text evidence="3">The sequence shown here is derived from an EMBL/GenBank/DDBJ whole genome shotgun (WGS) entry which is preliminary data.</text>
</comment>
<feature type="domain" description="AbiEi antitoxin N-terminal" evidence="2">
    <location>
        <begin position="80"/>
        <end position="121"/>
    </location>
</feature>
<dbReference type="RefSeq" id="WP_346013061.1">
    <property type="nucleotide sequence ID" value="NZ_JAQYXP010000002.1"/>
</dbReference>
<reference evidence="3 4" key="1">
    <citation type="journal article" date="2023" name="PLoS ONE">
        <title>Complete genome assembly of Hawai'i environmental nontuberculous mycobacteria reveals unexpected co-isolation with methylobacteria.</title>
        <authorList>
            <person name="Hendrix J."/>
            <person name="Epperson L.E."/>
            <person name="Tong E.I."/>
            <person name="Chan Y.L."/>
            <person name="Hasan N.A."/>
            <person name="Dawrs S.N."/>
            <person name="Norton G.J."/>
            <person name="Virdi R."/>
            <person name="Crooks J.L."/>
            <person name="Chan E.D."/>
            <person name="Honda J.R."/>
            <person name="Strong M."/>
        </authorList>
    </citation>
    <scope>NUCLEOTIDE SEQUENCE [LARGE SCALE GENOMIC DNA]</scope>
    <source>
        <strain evidence="3 4">NJH_HI04-1</strain>
    </source>
</reference>
<organism evidence="3 4">
    <name type="scientific">Methylobacterium ajmalii</name>
    <dbReference type="NCBI Taxonomy" id="2738439"/>
    <lineage>
        <taxon>Bacteria</taxon>
        <taxon>Pseudomonadati</taxon>
        <taxon>Pseudomonadota</taxon>
        <taxon>Alphaproteobacteria</taxon>
        <taxon>Hyphomicrobiales</taxon>
        <taxon>Methylobacteriaceae</taxon>
        <taxon>Methylobacterium</taxon>
    </lineage>
</organism>
<sequence length="127" mass="14438">MCPAPRETAPAPDGRRACRSTLCGREWLAGVDEDANYLFQIPAATPKNPPQQRKRDRDRAERMRLAGGPMPSLREKAYAFARQRTIVRTSDFTAIGIPRHYLAWMCEEGWLVREGYGLYRAAEREAA</sequence>
<name>A0ABU9ZUW9_9HYPH</name>
<dbReference type="Proteomes" id="UP001407347">
    <property type="component" value="Unassembled WGS sequence"/>
</dbReference>
<dbReference type="Pfam" id="PF13338">
    <property type="entry name" value="AbiEi_4"/>
    <property type="match status" value="1"/>
</dbReference>
<evidence type="ECO:0000259" key="2">
    <source>
        <dbReference type="Pfam" id="PF13338"/>
    </source>
</evidence>
<accession>A0ABU9ZUW9</accession>
<evidence type="ECO:0000313" key="3">
    <source>
        <dbReference type="EMBL" id="MEN3234840.1"/>
    </source>
</evidence>
<keyword evidence="4" id="KW-1185">Reference proteome</keyword>
<protein>
    <submittedName>
        <fullName evidence="3">Type IV toxin-antitoxin system AbiEi family antitoxin domain-containing protein</fullName>
    </submittedName>
</protein>